<dbReference type="PATRIC" id="fig|1514904.3.peg.2496"/>
<evidence type="ECO:0000313" key="2">
    <source>
        <dbReference type="EMBL" id="KPB02402.1"/>
    </source>
</evidence>
<evidence type="ECO:0000313" key="3">
    <source>
        <dbReference type="Proteomes" id="UP000038011"/>
    </source>
</evidence>
<accession>A0A0N0E8M0</accession>
<protein>
    <submittedName>
        <fullName evidence="2">Uncharacterized protein</fullName>
    </submittedName>
</protein>
<name>A0A0N0E8M0_9HYPH</name>
<dbReference type="EMBL" id="JXMU01000003">
    <property type="protein sequence ID" value="KPB02402.1"/>
    <property type="molecule type" value="Genomic_DNA"/>
</dbReference>
<organism evidence="2 3">
    <name type="scientific">Ahrensia marina</name>
    <dbReference type="NCBI Taxonomy" id="1514904"/>
    <lineage>
        <taxon>Bacteria</taxon>
        <taxon>Pseudomonadati</taxon>
        <taxon>Pseudomonadota</taxon>
        <taxon>Alphaproteobacteria</taxon>
        <taxon>Hyphomicrobiales</taxon>
        <taxon>Ahrensiaceae</taxon>
        <taxon>Ahrensia</taxon>
    </lineage>
</organism>
<dbReference type="AlphaFoldDB" id="A0A0N0E8M0"/>
<keyword evidence="1" id="KW-1133">Transmembrane helix</keyword>
<feature type="transmembrane region" description="Helical" evidence="1">
    <location>
        <begin position="20"/>
        <end position="49"/>
    </location>
</feature>
<dbReference type="OrthoDB" id="9902340at2"/>
<evidence type="ECO:0000256" key="1">
    <source>
        <dbReference type="SAM" id="Phobius"/>
    </source>
</evidence>
<keyword evidence="3" id="KW-1185">Reference proteome</keyword>
<dbReference type="Proteomes" id="UP000038011">
    <property type="component" value="Unassembled WGS sequence"/>
</dbReference>
<gene>
    <name evidence="2" type="ORF">SU32_03915</name>
</gene>
<reference evidence="2 3" key="1">
    <citation type="submission" date="2015-01" db="EMBL/GenBank/DDBJ databases">
        <title>Ahrensia donghaiensis sp. nov., a novel dimethylsulphoniopropionate-cleavage bacterium isolated from seawater and emended descriptions of the genus Ahrensia and Ahrensia kielensis.</title>
        <authorList>
            <person name="Liu J."/>
        </authorList>
    </citation>
    <scope>NUCLEOTIDE SEQUENCE [LARGE SCALE GENOMIC DNA]</scope>
    <source>
        <strain evidence="2 3">LZD062</strain>
    </source>
</reference>
<feature type="transmembrane region" description="Helical" evidence="1">
    <location>
        <begin position="56"/>
        <end position="79"/>
    </location>
</feature>
<keyword evidence="1" id="KW-0812">Transmembrane</keyword>
<proteinExistence type="predicted"/>
<dbReference type="RefSeq" id="WP_053998030.1">
    <property type="nucleotide sequence ID" value="NZ_JXMU01000003.1"/>
</dbReference>
<sequence length="88" mass="9464">MDSETTFIPAAPAKITADLVLRIFGGFTFIASQIFCVAAAIVFCTAGLFHLSRTATLIEAAIIAVPTVLICVQVFFMVVRAERDPDNN</sequence>
<keyword evidence="1" id="KW-0472">Membrane</keyword>
<comment type="caution">
    <text evidence="2">The sequence shown here is derived from an EMBL/GenBank/DDBJ whole genome shotgun (WGS) entry which is preliminary data.</text>
</comment>